<dbReference type="Proteomes" id="UP001501020">
    <property type="component" value="Unassembled WGS sequence"/>
</dbReference>
<evidence type="ECO:0000313" key="3">
    <source>
        <dbReference type="Proteomes" id="UP001501020"/>
    </source>
</evidence>
<name>A0ABP5LKD3_9ACTN</name>
<comment type="caution">
    <text evidence="2">The sequence shown here is derived from an EMBL/GenBank/DDBJ whole genome shotgun (WGS) entry which is preliminary data.</text>
</comment>
<protein>
    <recommendedName>
        <fullName evidence="1">Thiopeptide-type bacteriocin biosynthesis domain-containing protein</fullName>
    </recommendedName>
</protein>
<evidence type="ECO:0000313" key="2">
    <source>
        <dbReference type="EMBL" id="GAA2148824.1"/>
    </source>
</evidence>
<reference evidence="3" key="1">
    <citation type="journal article" date="2019" name="Int. J. Syst. Evol. Microbiol.">
        <title>The Global Catalogue of Microorganisms (GCM) 10K type strain sequencing project: providing services to taxonomists for standard genome sequencing and annotation.</title>
        <authorList>
            <consortium name="The Broad Institute Genomics Platform"/>
            <consortium name="The Broad Institute Genome Sequencing Center for Infectious Disease"/>
            <person name="Wu L."/>
            <person name="Ma J."/>
        </authorList>
    </citation>
    <scope>NUCLEOTIDE SEQUENCE [LARGE SCALE GENOMIC DNA]</scope>
    <source>
        <strain evidence="3">JCM 13850</strain>
    </source>
</reference>
<gene>
    <name evidence="2" type="ORF">GCM10009727_51940</name>
</gene>
<keyword evidence="3" id="KW-1185">Reference proteome</keyword>
<dbReference type="RefSeq" id="WP_344272195.1">
    <property type="nucleotide sequence ID" value="NZ_BAAAMR010000050.1"/>
</dbReference>
<evidence type="ECO:0000259" key="1">
    <source>
        <dbReference type="Pfam" id="PF14028"/>
    </source>
</evidence>
<dbReference type="EMBL" id="BAAAMR010000050">
    <property type="protein sequence ID" value="GAA2148824.1"/>
    <property type="molecule type" value="Genomic_DNA"/>
</dbReference>
<dbReference type="Pfam" id="PF14028">
    <property type="entry name" value="Lant_dehydr_C"/>
    <property type="match status" value="1"/>
</dbReference>
<feature type="domain" description="Thiopeptide-type bacteriocin biosynthesis" evidence="1">
    <location>
        <begin position="16"/>
        <end position="259"/>
    </location>
</feature>
<proteinExistence type="predicted"/>
<dbReference type="NCBIfam" id="TIGR03891">
    <property type="entry name" value="thiopep_ocin"/>
    <property type="match status" value="1"/>
</dbReference>
<dbReference type="InterPro" id="IPR023809">
    <property type="entry name" value="Thiopep_bacteriocin_synth_dom"/>
</dbReference>
<accession>A0ABP5LKD3</accession>
<organism evidence="2 3">
    <name type="scientific">Actinomadura napierensis</name>
    <dbReference type="NCBI Taxonomy" id="267854"/>
    <lineage>
        <taxon>Bacteria</taxon>
        <taxon>Bacillati</taxon>
        <taxon>Actinomycetota</taxon>
        <taxon>Actinomycetes</taxon>
        <taxon>Streptosporangiales</taxon>
        <taxon>Thermomonosporaceae</taxon>
        <taxon>Actinomadura</taxon>
    </lineage>
</organism>
<sequence length="286" mass="30366">MMHPPESAAGNVSGEWVQAALWCDDFQAAELAAVTHVRPRLAEAADITGWWFIRKGPCWRLRIQPAPGRRDAAAAALAAMLTDADPVRRWAWGIYEPETIAFGGPAGMDLAHTLFVADTDHLLAHLTDALDGTPDHRREAALLLSGALMRAARQDWYEQGDIWAAVAAHRPTPSHPRPAGPAAKQAVRRLISAEPAPGGPLATAGWVAAFETAGAALADLVQRGALTRGLRAVLSHHILFAWNRAGVPAADQHQLAATAADLVFHDPPVDVVNCGIHAGSATTLTP</sequence>